<dbReference type="RefSeq" id="WP_256117965.1">
    <property type="nucleotide sequence ID" value="NZ_WHSB02000005.1"/>
</dbReference>
<keyword evidence="4" id="KW-1185">Reference proteome</keyword>
<dbReference type="EMBL" id="WHSB02000005">
    <property type="protein sequence ID" value="MCQ4631374.1"/>
    <property type="molecule type" value="Genomic_DNA"/>
</dbReference>
<dbReference type="Proteomes" id="UP000996601">
    <property type="component" value="Unassembled WGS sequence"/>
</dbReference>
<comment type="caution">
    <text evidence="3">The sequence shown here is derived from an EMBL/GenBank/DDBJ whole genome shotgun (WGS) entry which is preliminary data.</text>
</comment>
<evidence type="ECO:0000313" key="4">
    <source>
        <dbReference type="Proteomes" id="UP000996601"/>
    </source>
</evidence>
<keyword evidence="1" id="KW-1133">Transmembrane helix</keyword>
<gene>
    <name evidence="3" type="ORF">GB927_015085</name>
</gene>
<feature type="transmembrane region" description="Helical" evidence="1">
    <location>
        <begin position="237"/>
        <end position="257"/>
    </location>
</feature>
<evidence type="ECO:0000259" key="2">
    <source>
        <dbReference type="Pfam" id="PF00892"/>
    </source>
</evidence>
<keyword evidence="1" id="KW-0812">Transmembrane</keyword>
<evidence type="ECO:0000313" key="3">
    <source>
        <dbReference type="EMBL" id="MCQ4631374.1"/>
    </source>
</evidence>
<dbReference type="Pfam" id="PF00892">
    <property type="entry name" value="EamA"/>
    <property type="match status" value="2"/>
</dbReference>
<dbReference type="InterPro" id="IPR037185">
    <property type="entry name" value="EmrE-like"/>
</dbReference>
<feature type="transmembrane region" description="Helical" evidence="1">
    <location>
        <begin position="207"/>
        <end position="225"/>
    </location>
</feature>
<feature type="transmembrane region" description="Helical" evidence="1">
    <location>
        <begin position="152"/>
        <end position="170"/>
    </location>
</feature>
<feature type="transmembrane region" description="Helical" evidence="1">
    <location>
        <begin position="71"/>
        <end position="88"/>
    </location>
</feature>
<dbReference type="InterPro" id="IPR000620">
    <property type="entry name" value="EamA_dom"/>
</dbReference>
<feature type="transmembrane region" description="Helical" evidence="1">
    <location>
        <begin position="263"/>
        <end position="282"/>
    </location>
</feature>
<proteinExistence type="predicted"/>
<dbReference type="PANTHER" id="PTHR22911:SF103">
    <property type="entry name" value="BLR2811 PROTEIN"/>
    <property type="match status" value="1"/>
</dbReference>
<feature type="transmembrane region" description="Helical" evidence="1">
    <location>
        <begin position="182"/>
        <end position="201"/>
    </location>
</feature>
<name>A0ABT1R870_9HYPH</name>
<dbReference type="PANTHER" id="PTHR22911">
    <property type="entry name" value="ACYL-MALONYL CONDENSING ENZYME-RELATED"/>
    <property type="match status" value="1"/>
</dbReference>
<feature type="transmembrane region" description="Helical" evidence="1">
    <location>
        <begin position="124"/>
        <end position="146"/>
    </location>
</feature>
<sequence length="293" mass="31949">MHKTVTSGILLTSFAYFLFSVQDASVKWLVAALPVWQILFVRSVTIFSLCLAWGGRPLLRSARYSPVLKPLFLRNLLLLAAWLSYYTAARDLGLAELTTLYYASPIVMTILSVPILGEKVPGYRWLAVATGFVGVVIACGVAVKGLELSLPVYLALQAAIFWAIATVLLRKTALHERTPVQMTISSGFFVFYTALAMPFVWQSISATDIALMAGTGVVAGIGQFAMFEGMRRAPVSVLAPFEYSSLVWAFVLGYLIWSDVPGSNVFAGAALIISAGMIIIASERFAGRFRERV</sequence>
<feature type="domain" description="EamA" evidence="2">
    <location>
        <begin position="152"/>
        <end position="279"/>
    </location>
</feature>
<evidence type="ECO:0000256" key="1">
    <source>
        <dbReference type="SAM" id="Phobius"/>
    </source>
</evidence>
<reference evidence="3" key="1">
    <citation type="submission" date="2021-07" db="EMBL/GenBank/DDBJ databases">
        <title>Shinella sp. nov., a novel member of the genus Shinella from water.</title>
        <authorList>
            <person name="Deng Y."/>
        </authorList>
    </citation>
    <scope>NUCLEOTIDE SEQUENCE</scope>
    <source>
        <strain evidence="3">CPCC 100929</strain>
    </source>
</reference>
<feature type="transmembrane region" description="Helical" evidence="1">
    <location>
        <begin position="39"/>
        <end position="59"/>
    </location>
</feature>
<accession>A0ABT1R870</accession>
<keyword evidence="1" id="KW-0472">Membrane</keyword>
<feature type="transmembrane region" description="Helical" evidence="1">
    <location>
        <begin position="100"/>
        <end position="117"/>
    </location>
</feature>
<protein>
    <submittedName>
        <fullName evidence="3">DMT family transporter</fullName>
    </submittedName>
</protein>
<dbReference type="SUPFAM" id="SSF103481">
    <property type="entry name" value="Multidrug resistance efflux transporter EmrE"/>
    <property type="match status" value="2"/>
</dbReference>
<organism evidence="3 4">
    <name type="scientific">Shinella lacus</name>
    <dbReference type="NCBI Taxonomy" id="2654216"/>
    <lineage>
        <taxon>Bacteria</taxon>
        <taxon>Pseudomonadati</taxon>
        <taxon>Pseudomonadota</taxon>
        <taxon>Alphaproteobacteria</taxon>
        <taxon>Hyphomicrobiales</taxon>
        <taxon>Rhizobiaceae</taxon>
        <taxon>Shinella</taxon>
    </lineage>
</organism>
<feature type="domain" description="EamA" evidence="2">
    <location>
        <begin position="7"/>
        <end position="137"/>
    </location>
</feature>